<evidence type="ECO:0000313" key="2">
    <source>
        <dbReference type="Proteomes" id="UP000253918"/>
    </source>
</evidence>
<dbReference type="EMBL" id="QQNB01000002">
    <property type="protein sequence ID" value="RDE05575.1"/>
    <property type="molecule type" value="Genomic_DNA"/>
</dbReference>
<reference evidence="1 2" key="1">
    <citation type="submission" date="2018-07" db="EMBL/GenBank/DDBJ databases">
        <title>a novel species of Sphingomonas isolated from the rhizosphere soil of Araceae plant.</title>
        <authorList>
            <person name="Zhiyong W."/>
            <person name="Qinglan Z."/>
            <person name="Zhiwei F."/>
            <person name="Ding X."/>
            <person name="Gejiao W."/>
            <person name="Shixue Z."/>
        </authorList>
    </citation>
    <scope>NUCLEOTIDE SEQUENCE [LARGE SCALE GENOMIC DNA]</scope>
    <source>
        <strain evidence="1 2">WZY 27</strain>
    </source>
</reference>
<organism evidence="1 2">
    <name type="scientific">Sphingomonas aracearum</name>
    <dbReference type="NCBI Taxonomy" id="2283317"/>
    <lineage>
        <taxon>Bacteria</taxon>
        <taxon>Pseudomonadati</taxon>
        <taxon>Pseudomonadota</taxon>
        <taxon>Alphaproteobacteria</taxon>
        <taxon>Sphingomonadales</taxon>
        <taxon>Sphingomonadaceae</taxon>
        <taxon>Sphingomonas</taxon>
    </lineage>
</organism>
<accession>A0A369VV99</accession>
<comment type="caution">
    <text evidence="1">The sequence shown here is derived from an EMBL/GenBank/DDBJ whole genome shotgun (WGS) entry which is preliminary data.</text>
</comment>
<sequence>MTTTPIRNLTLMLDTVNKRLSAVDAAEQRDDLTRSEAAPANRVWCRQANALTCAIIAEPPQNFDDVLAVLSALSRWQDLITTEDDNERDLRDLHEMTGVAVNNCVLRLASLFRPDEEPTDTQHQDLVCIGRQANRWLPELKVQHRAREDR</sequence>
<proteinExistence type="predicted"/>
<keyword evidence="2" id="KW-1185">Reference proteome</keyword>
<dbReference type="Proteomes" id="UP000253918">
    <property type="component" value="Unassembled WGS sequence"/>
</dbReference>
<dbReference type="AlphaFoldDB" id="A0A369VV99"/>
<dbReference type="RefSeq" id="WP_114687644.1">
    <property type="nucleotide sequence ID" value="NZ_QQNB01000002.1"/>
</dbReference>
<gene>
    <name evidence="1" type="ORF">DVW87_10100</name>
</gene>
<name>A0A369VV99_9SPHN</name>
<evidence type="ECO:0000313" key="1">
    <source>
        <dbReference type="EMBL" id="RDE05575.1"/>
    </source>
</evidence>
<protein>
    <submittedName>
        <fullName evidence="1">Uncharacterized protein</fullName>
    </submittedName>
</protein>